<accession>A0A814A073</accession>
<comment type="caution">
    <text evidence="2">The sequence shown here is derived from an EMBL/GenBank/DDBJ whole genome shotgun (WGS) entry which is preliminary data.</text>
</comment>
<organism evidence="2 3">
    <name type="scientific">Adineta ricciae</name>
    <name type="common">Rotifer</name>
    <dbReference type="NCBI Taxonomy" id="249248"/>
    <lineage>
        <taxon>Eukaryota</taxon>
        <taxon>Metazoa</taxon>
        <taxon>Spiralia</taxon>
        <taxon>Gnathifera</taxon>
        <taxon>Rotifera</taxon>
        <taxon>Eurotatoria</taxon>
        <taxon>Bdelloidea</taxon>
        <taxon>Adinetida</taxon>
        <taxon>Adinetidae</taxon>
        <taxon>Adineta</taxon>
    </lineage>
</organism>
<feature type="chain" id="PRO_5032568324" evidence="1">
    <location>
        <begin position="22"/>
        <end position="134"/>
    </location>
</feature>
<sequence length="134" mass="15419">MCLNQILLIVVICSTFQVVDNKIRHRRQYVEGSRFQQILMPNQQSYQYPTPVNVISGGSYNPGQYDTYPDHSSDYYPNLNDMRLPSRNLRNGNSYSSNLPGFSNRFIMNTAQIPSSSSTFLSFFFIHILALGFF</sequence>
<keyword evidence="3" id="KW-1185">Reference proteome</keyword>
<evidence type="ECO:0000256" key="1">
    <source>
        <dbReference type="SAM" id="SignalP"/>
    </source>
</evidence>
<name>A0A814A073_ADIRI</name>
<protein>
    <submittedName>
        <fullName evidence="2">Uncharacterized protein</fullName>
    </submittedName>
</protein>
<dbReference type="Proteomes" id="UP000663828">
    <property type="component" value="Unassembled WGS sequence"/>
</dbReference>
<keyword evidence="1" id="KW-0732">Signal</keyword>
<proteinExistence type="predicted"/>
<evidence type="ECO:0000313" key="2">
    <source>
        <dbReference type="EMBL" id="CAF0905718.1"/>
    </source>
</evidence>
<dbReference type="AlphaFoldDB" id="A0A814A073"/>
<gene>
    <name evidence="2" type="ORF">XAT740_LOCUS8264</name>
</gene>
<evidence type="ECO:0000313" key="3">
    <source>
        <dbReference type="Proteomes" id="UP000663828"/>
    </source>
</evidence>
<reference evidence="2" key="1">
    <citation type="submission" date="2021-02" db="EMBL/GenBank/DDBJ databases">
        <authorList>
            <person name="Nowell W R."/>
        </authorList>
    </citation>
    <scope>NUCLEOTIDE SEQUENCE</scope>
</reference>
<dbReference type="EMBL" id="CAJNOR010000409">
    <property type="protein sequence ID" value="CAF0905718.1"/>
    <property type="molecule type" value="Genomic_DNA"/>
</dbReference>
<feature type="signal peptide" evidence="1">
    <location>
        <begin position="1"/>
        <end position="21"/>
    </location>
</feature>